<evidence type="ECO:0000313" key="2">
    <source>
        <dbReference type="Proteomes" id="UP001348641"/>
    </source>
</evidence>
<reference evidence="1 2" key="1">
    <citation type="submission" date="2023-07" db="EMBL/GenBank/DDBJ databases">
        <authorList>
            <person name="Girao M."/>
            <person name="Carvalho M.F."/>
        </authorList>
    </citation>
    <scope>NUCLEOTIDE SEQUENCE [LARGE SCALE GENOMIC DNA]</scope>
    <source>
        <strain evidence="1 2">66/93</strain>
    </source>
</reference>
<evidence type="ECO:0000313" key="1">
    <source>
        <dbReference type="EMBL" id="MEE2053991.1"/>
    </source>
</evidence>
<comment type="caution">
    <text evidence="1">The sequence shown here is derived from an EMBL/GenBank/DDBJ whole genome shotgun (WGS) entry which is preliminary data.</text>
</comment>
<organism evidence="1 2">
    <name type="scientific">Nocardiopsis tropica</name>
    <dbReference type="NCBI Taxonomy" id="109330"/>
    <lineage>
        <taxon>Bacteria</taxon>
        <taxon>Bacillati</taxon>
        <taxon>Actinomycetota</taxon>
        <taxon>Actinomycetes</taxon>
        <taxon>Streptosporangiales</taxon>
        <taxon>Nocardiopsidaceae</taxon>
        <taxon>Nocardiopsis</taxon>
    </lineage>
</organism>
<proteinExistence type="predicted"/>
<dbReference type="SUPFAM" id="SSF52540">
    <property type="entry name" value="P-loop containing nucleoside triphosphate hydrolases"/>
    <property type="match status" value="1"/>
</dbReference>
<dbReference type="Pfam" id="PF13671">
    <property type="entry name" value="AAA_33"/>
    <property type="match status" value="1"/>
</dbReference>
<dbReference type="Gene3D" id="3.40.50.300">
    <property type="entry name" value="P-loop containing nucleotide triphosphate hydrolases"/>
    <property type="match status" value="1"/>
</dbReference>
<dbReference type="EMBL" id="JAUUCC010000091">
    <property type="protein sequence ID" value="MEE2053991.1"/>
    <property type="molecule type" value="Genomic_DNA"/>
</dbReference>
<accession>A0ABU7KXF3</accession>
<protein>
    <submittedName>
        <fullName evidence="1">AAA family ATPase</fullName>
    </submittedName>
</protein>
<sequence>MGEFWVVEGIDGAGKSHLLSRLTDSTREAVVLRKDTLPTSGDPRADERLSAMHRLTWGYDHAEPVWHYPDRYWLHTLACWYELFHHVHVAPALSSGRSVVVDGWHFKHQARMALSGDERLQDLAARVFSALPQPDHIAKLSTPAHLAAARRHGNSKPSEHGAFVTGEATTSARSFTDYQTRTDLALGSLLTAHPAPVHTVDSGSGAEHLLSLLHKKAAP</sequence>
<dbReference type="InterPro" id="IPR027417">
    <property type="entry name" value="P-loop_NTPase"/>
</dbReference>
<gene>
    <name evidence="1" type="ORF">Q8A49_26160</name>
</gene>
<name>A0ABU7KXF3_9ACTN</name>
<dbReference type="RefSeq" id="WP_330160895.1">
    <property type="nucleotide sequence ID" value="NZ_BAAAJA010000035.1"/>
</dbReference>
<dbReference type="Proteomes" id="UP001348641">
    <property type="component" value="Unassembled WGS sequence"/>
</dbReference>